<sequence>MTIAGQPPALLFALKGTINYTVAQREYKRINFMLSDATFAAFQRISKHGKFKDILFLNIRSDSFTTCPYVGRHPISHHITKLMNNFLTINFTATPPPNATTAANSQMMVASQQPARERKIRVKFLDYQGGNWTAASIRRQVATVEYALAAGASPNISQRTGRREFVGDGGVVHDGIVWVWDGL</sequence>
<dbReference type="AlphaFoldDB" id="A0A395J142"/>
<reference evidence="1 2" key="1">
    <citation type="submission" date="2018-06" db="EMBL/GenBank/DDBJ databases">
        <title>Genome Sequence of the Brown Rot Fungal Pathogen Monilinia fructigena.</title>
        <authorList>
            <person name="Landi L."/>
            <person name="De Miccolis Angelini R.M."/>
            <person name="Pollastro S."/>
            <person name="Abate D."/>
            <person name="Faretra F."/>
            <person name="Romanazzi G."/>
        </authorList>
    </citation>
    <scope>NUCLEOTIDE SEQUENCE [LARGE SCALE GENOMIC DNA]</scope>
    <source>
        <strain evidence="1 2">Mfrg269</strain>
    </source>
</reference>
<gene>
    <name evidence="1" type="ORF">DID88_005637</name>
</gene>
<evidence type="ECO:0000313" key="1">
    <source>
        <dbReference type="EMBL" id="RAL65976.1"/>
    </source>
</evidence>
<dbReference type="Proteomes" id="UP000249056">
    <property type="component" value="Unassembled WGS sequence"/>
</dbReference>
<comment type="caution">
    <text evidence="1">The sequence shown here is derived from an EMBL/GenBank/DDBJ whole genome shotgun (WGS) entry which is preliminary data.</text>
</comment>
<proteinExistence type="predicted"/>
<name>A0A395J142_9HELO</name>
<organism evidence="1 2">
    <name type="scientific">Monilinia fructigena</name>
    <dbReference type="NCBI Taxonomy" id="38457"/>
    <lineage>
        <taxon>Eukaryota</taxon>
        <taxon>Fungi</taxon>
        <taxon>Dikarya</taxon>
        <taxon>Ascomycota</taxon>
        <taxon>Pezizomycotina</taxon>
        <taxon>Leotiomycetes</taxon>
        <taxon>Helotiales</taxon>
        <taxon>Sclerotiniaceae</taxon>
        <taxon>Monilinia</taxon>
    </lineage>
</organism>
<protein>
    <submittedName>
        <fullName evidence="1">Uncharacterized protein</fullName>
    </submittedName>
</protein>
<dbReference type="OrthoDB" id="3542428at2759"/>
<dbReference type="EMBL" id="QKRW01000008">
    <property type="protein sequence ID" value="RAL65976.1"/>
    <property type="molecule type" value="Genomic_DNA"/>
</dbReference>
<accession>A0A395J142</accession>
<evidence type="ECO:0000313" key="2">
    <source>
        <dbReference type="Proteomes" id="UP000249056"/>
    </source>
</evidence>
<keyword evidence="2" id="KW-1185">Reference proteome</keyword>